<organism evidence="11 12">
    <name type="scientific">Clavelina lepadiformis</name>
    <name type="common">Light-bulb sea squirt</name>
    <name type="synonym">Ascidia lepadiformis</name>
    <dbReference type="NCBI Taxonomy" id="159417"/>
    <lineage>
        <taxon>Eukaryota</taxon>
        <taxon>Metazoa</taxon>
        <taxon>Chordata</taxon>
        <taxon>Tunicata</taxon>
        <taxon>Ascidiacea</taxon>
        <taxon>Aplousobranchia</taxon>
        <taxon>Clavelinidae</taxon>
        <taxon>Clavelina</taxon>
    </lineage>
</organism>
<keyword evidence="2" id="KW-0963">Cytoplasm</keyword>
<dbReference type="Pfam" id="PF25764">
    <property type="entry name" value="KIF21A_4th"/>
    <property type="match status" value="1"/>
</dbReference>
<keyword evidence="4 7" id="KW-0067">ATP-binding</keyword>
<dbReference type="InterPro" id="IPR027417">
    <property type="entry name" value="P-loop_NTPase"/>
</dbReference>
<evidence type="ECO:0000313" key="11">
    <source>
        <dbReference type="EMBL" id="CAK8686595.1"/>
    </source>
</evidence>
<evidence type="ECO:0000256" key="7">
    <source>
        <dbReference type="PROSITE-ProRule" id="PRU00283"/>
    </source>
</evidence>
<keyword evidence="5 8" id="KW-0175">Coiled coil</keyword>
<evidence type="ECO:0000313" key="12">
    <source>
        <dbReference type="Proteomes" id="UP001642483"/>
    </source>
</evidence>
<dbReference type="Proteomes" id="UP001642483">
    <property type="component" value="Unassembled WGS sequence"/>
</dbReference>
<dbReference type="InterPro" id="IPR027640">
    <property type="entry name" value="Kinesin-like_fam"/>
</dbReference>
<feature type="coiled-coil region" evidence="8">
    <location>
        <begin position="529"/>
        <end position="635"/>
    </location>
</feature>
<dbReference type="Gene3D" id="3.40.850.10">
    <property type="entry name" value="Kinesin motor domain"/>
    <property type="match status" value="1"/>
</dbReference>
<dbReference type="CDD" id="cd01372">
    <property type="entry name" value="KISc_KIF4"/>
    <property type="match status" value="1"/>
</dbReference>
<dbReference type="PANTHER" id="PTHR47969">
    <property type="entry name" value="CHROMOSOME-ASSOCIATED KINESIN KIF4A-RELATED"/>
    <property type="match status" value="1"/>
</dbReference>
<dbReference type="InterPro" id="IPR036961">
    <property type="entry name" value="Kinesin_motor_dom_sf"/>
</dbReference>
<protein>
    <recommendedName>
        <fullName evidence="10">Kinesin motor domain-containing protein</fullName>
    </recommendedName>
</protein>
<feature type="coiled-coil region" evidence="8">
    <location>
        <begin position="879"/>
        <end position="913"/>
    </location>
</feature>
<keyword evidence="3 7" id="KW-0547">Nucleotide-binding</keyword>
<dbReference type="EMBL" id="CAWYQH010000102">
    <property type="protein sequence ID" value="CAK8686595.1"/>
    <property type="molecule type" value="Genomic_DNA"/>
</dbReference>
<evidence type="ECO:0000256" key="5">
    <source>
        <dbReference type="ARBA" id="ARBA00023054"/>
    </source>
</evidence>
<evidence type="ECO:0000256" key="1">
    <source>
        <dbReference type="ARBA" id="ARBA00004245"/>
    </source>
</evidence>
<feature type="binding site" evidence="7">
    <location>
        <begin position="89"/>
        <end position="96"/>
    </location>
    <ligand>
        <name>ATP</name>
        <dbReference type="ChEBI" id="CHEBI:30616"/>
    </ligand>
</feature>
<proteinExistence type="inferred from homology"/>
<keyword evidence="12" id="KW-1185">Reference proteome</keyword>
<dbReference type="SUPFAM" id="SSF52540">
    <property type="entry name" value="P-loop containing nucleoside triphosphate hydrolases"/>
    <property type="match status" value="1"/>
</dbReference>
<feature type="coiled-coil region" evidence="8">
    <location>
        <begin position="767"/>
        <end position="851"/>
    </location>
</feature>
<dbReference type="Pfam" id="PF00225">
    <property type="entry name" value="Kinesin"/>
    <property type="match status" value="1"/>
</dbReference>
<accession>A0ABP0G8Z7</accession>
<dbReference type="PRINTS" id="PR00380">
    <property type="entry name" value="KINESINHEAVY"/>
</dbReference>
<dbReference type="SMART" id="SM00129">
    <property type="entry name" value="KISc"/>
    <property type="match status" value="1"/>
</dbReference>
<comment type="caution">
    <text evidence="11">The sequence shown here is derived from an EMBL/GenBank/DDBJ whole genome shotgun (WGS) entry which is preliminary data.</text>
</comment>
<keyword evidence="6" id="KW-0206">Cytoskeleton</keyword>
<dbReference type="InterPro" id="IPR019821">
    <property type="entry name" value="Kinesin_motor_CS"/>
</dbReference>
<reference evidence="11 12" key="1">
    <citation type="submission" date="2024-02" db="EMBL/GenBank/DDBJ databases">
        <authorList>
            <person name="Daric V."/>
            <person name="Darras S."/>
        </authorList>
    </citation>
    <scope>NUCLEOTIDE SEQUENCE [LARGE SCALE GENOMIC DNA]</scope>
</reference>
<dbReference type="PROSITE" id="PS50067">
    <property type="entry name" value="KINESIN_MOTOR_2"/>
    <property type="match status" value="1"/>
</dbReference>
<comment type="similarity">
    <text evidence="7">Belongs to the TRAFAC class myosin-kinesin ATPase superfamily. Kinesin family.</text>
</comment>
<name>A0ABP0G8Z7_CLALP</name>
<evidence type="ECO:0000256" key="4">
    <source>
        <dbReference type="ARBA" id="ARBA00022840"/>
    </source>
</evidence>
<sequence>MGHPGEKVIPVRVAVRSRPLLQWELSEGAKECVNFINEAQQVIVNSNRAFTFDYVFNPHSEQEKVYQKAVLPLIDGIFKGYNGTVLAYGQTGSGKTYSMGSAHCVSQCEVTDLSSGIIPRVIKDIFDGIEKRTTHEFLVKVSYVEIYKEELKDLLSNSRKQTLTIRENIDGSIRIAGLTEALVASAVDTLDYMERGNAHRSTGSTAMNATSSRSHAIFTIILESRSINDPDELTCSKFHLVDLAGSERAKRTRAEGERLQEGIKINAGLLALGNVISALGEGQHGQHIPYRVSKLTRLLQDSLGGNSLTVMIACISPADSNAEETINTLRYADRARKIKNKAVVNRDPVTAELVSLRKEVQQLRLKLLETSGTTSVERDSPKTHEQLTRLEGENQQLMEEMQKLLDSNTELCEKAINNDMALDNLQSWISDLQTEARDVATNPHDLSLAEEAVEETIQRECVQKLRNLRTKLLEKQMNEQTDTTEDMVTTLTRTLEAECDDTPNTSADGTLAAEGKDHNAVKTEHLLKTAKLTNQLQELTKALSMKEELAKKMSANEENIGAWRNQYEERLTKLDKELLDLQNERDNLAVALEAATKTNESKKLSERRRVRLTELENQIKELKLEKKEKEKMSKLKAQSDQKITQLNSDIQSMKSYRVKLMRQIKEESSKFQTWRKEKEREVKQLKEKNRKRQFEIVKLERDFQKQKNVLRRKTEEAAASNRRLKDALSKQKAAAAKRQQSQTKTLDSANTRMKVWLEEDIEIALRSKEAKKHLDTLEEDLRSVQGQLDELARETASQSKRRRTYAMSDLEEAQRRKRELGDECELKVAQIKDLRSKLADARDTRTRQQARFIQITSIAEARSIMKHLFCLMVSTRMSEEEIKTEVKSLNDDLRCAQSQLKQLESELATVKRDRDTDINTIEDQHQEQLVFLAQQLNKSASDNLQKSMSEREADLSMQIKLQGTVIEQLLRKGDEYEAMRRELEEKFKDPPLTKLPARPSLFQPIVEEADTKLKNPKSKQKKHKSAASAPIEMSSESEDEDEISDYYDSDYVPTPILRKRQRATLKAIADKCRRKYCSCAKTHCAGRCACRKAGLICTEQCKCEKKSCKNTENSLLSESSSASFETVSSGSLRNSTFIASPEDAPYYNRMPALFDSGSNFKGAPPYYASLLDTLKRHIRVHNS</sequence>
<dbReference type="InterPro" id="IPR001752">
    <property type="entry name" value="Kinesin_motor_dom"/>
</dbReference>
<feature type="coiled-coil region" evidence="8">
    <location>
        <begin position="387"/>
        <end position="418"/>
    </location>
</feature>
<feature type="region of interest" description="Disordered" evidence="9">
    <location>
        <begin position="1012"/>
        <end position="1046"/>
    </location>
</feature>
<evidence type="ECO:0000256" key="8">
    <source>
        <dbReference type="SAM" id="Coils"/>
    </source>
</evidence>
<evidence type="ECO:0000256" key="6">
    <source>
        <dbReference type="ARBA" id="ARBA00023212"/>
    </source>
</evidence>
<dbReference type="SMART" id="SM01114">
    <property type="entry name" value="CXC"/>
    <property type="match status" value="1"/>
</dbReference>
<keyword evidence="7" id="KW-0505">Motor protein</keyword>
<feature type="coiled-coil region" evidence="8">
    <location>
        <begin position="671"/>
        <end position="730"/>
    </location>
</feature>
<evidence type="ECO:0000259" key="10">
    <source>
        <dbReference type="PROSITE" id="PS50067"/>
    </source>
</evidence>
<dbReference type="PANTHER" id="PTHR47969:SF15">
    <property type="entry name" value="CHROMOSOME-ASSOCIATED KINESIN KIF4A-RELATED"/>
    <property type="match status" value="1"/>
</dbReference>
<feature type="domain" description="Kinesin motor" evidence="10">
    <location>
        <begin position="10"/>
        <end position="338"/>
    </location>
</feature>
<evidence type="ECO:0000256" key="3">
    <source>
        <dbReference type="ARBA" id="ARBA00022741"/>
    </source>
</evidence>
<dbReference type="InterPro" id="IPR033467">
    <property type="entry name" value="Tesmin/TSO1-like_CXC"/>
</dbReference>
<feature type="compositionally biased region" description="Acidic residues" evidence="9">
    <location>
        <begin position="1035"/>
        <end position="1046"/>
    </location>
</feature>
<comment type="subcellular location">
    <subcellularLocation>
        <location evidence="1">Cytoplasm</location>
        <location evidence="1">Cytoskeleton</location>
    </subcellularLocation>
</comment>
<gene>
    <name evidence="11" type="ORF">CVLEPA_LOCUS18513</name>
</gene>
<evidence type="ECO:0000256" key="2">
    <source>
        <dbReference type="ARBA" id="ARBA00022490"/>
    </source>
</evidence>
<evidence type="ECO:0000256" key="9">
    <source>
        <dbReference type="SAM" id="MobiDB-lite"/>
    </source>
</evidence>
<feature type="compositionally biased region" description="Basic residues" evidence="9">
    <location>
        <begin position="1014"/>
        <end position="1025"/>
    </location>
</feature>
<dbReference type="PROSITE" id="PS00411">
    <property type="entry name" value="KINESIN_MOTOR_1"/>
    <property type="match status" value="1"/>
</dbReference>